<evidence type="ECO:0000313" key="12">
    <source>
        <dbReference type="Proteomes" id="UP000824107"/>
    </source>
</evidence>
<dbReference type="EMBL" id="DVNC01000032">
    <property type="protein sequence ID" value="HIU53417.1"/>
    <property type="molecule type" value="Genomic_DNA"/>
</dbReference>
<evidence type="ECO:0000256" key="7">
    <source>
        <dbReference type="ARBA" id="ARBA00031959"/>
    </source>
</evidence>
<feature type="domain" description="Nucleotidyl transferase" evidence="10">
    <location>
        <begin position="12"/>
        <end position="270"/>
    </location>
</feature>
<dbReference type="Gene3D" id="3.90.550.10">
    <property type="entry name" value="Spore Coat Polysaccharide Biosynthesis Protein SpsA, Chain A"/>
    <property type="match status" value="1"/>
</dbReference>
<name>A0A9D1M4F8_9PROT</name>
<protein>
    <recommendedName>
        <fullName evidence="3">UTP--glucose-1-phosphate uridylyltransferase</fullName>
        <ecNumber evidence="2">2.7.7.9</ecNumber>
    </recommendedName>
    <alternativeName>
        <fullName evidence="6">Alpha-D-glucosyl-1-phosphate uridylyltransferase</fullName>
    </alternativeName>
    <alternativeName>
        <fullName evidence="7">UDP-glucose pyrophosphorylase</fullName>
    </alternativeName>
    <alternativeName>
        <fullName evidence="8">Uridine diphosphoglucose pyrophosphorylase</fullName>
    </alternativeName>
</protein>
<evidence type="ECO:0000256" key="6">
    <source>
        <dbReference type="ARBA" id="ARBA00031455"/>
    </source>
</evidence>
<evidence type="ECO:0000256" key="8">
    <source>
        <dbReference type="ARBA" id="ARBA00032341"/>
    </source>
</evidence>
<organism evidence="11 12">
    <name type="scientific">Candidatus Scatocola faecipullorum</name>
    <dbReference type="NCBI Taxonomy" id="2840917"/>
    <lineage>
        <taxon>Bacteria</taxon>
        <taxon>Pseudomonadati</taxon>
        <taxon>Pseudomonadota</taxon>
        <taxon>Alphaproteobacteria</taxon>
        <taxon>Rhodospirillales</taxon>
        <taxon>Rhodospirillaceae</taxon>
        <taxon>Rhodospirillaceae incertae sedis</taxon>
        <taxon>Candidatus Scatocola</taxon>
    </lineage>
</organism>
<evidence type="ECO:0000256" key="3">
    <source>
        <dbReference type="ARBA" id="ARBA00019048"/>
    </source>
</evidence>
<comment type="catalytic activity">
    <reaction evidence="9">
        <text>alpha-D-glucose 1-phosphate + UTP + H(+) = UDP-alpha-D-glucose + diphosphate</text>
        <dbReference type="Rhea" id="RHEA:19889"/>
        <dbReference type="ChEBI" id="CHEBI:15378"/>
        <dbReference type="ChEBI" id="CHEBI:33019"/>
        <dbReference type="ChEBI" id="CHEBI:46398"/>
        <dbReference type="ChEBI" id="CHEBI:58601"/>
        <dbReference type="ChEBI" id="CHEBI:58885"/>
        <dbReference type="EC" id="2.7.7.9"/>
    </reaction>
</comment>
<evidence type="ECO:0000256" key="1">
    <source>
        <dbReference type="ARBA" id="ARBA00006890"/>
    </source>
</evidence>
<evidence type="ECO:0000256" key="9">
    <source>
        <dbReference type="ARBA" id="ARBA00048128"/>
    </source>
</evidence>
<dbReference type="AlphaFoldDB" id="A0A9D1M4F8"/>
<evidence type="ECO:0000256" key="5">
    <source>
        <dbReference type="ARBA" id="ARBA00022695"/>
    </source>
</evidence>
<reference evidence="11" key="2">
    <citation type="journal article" date="2021" name="PeerJ">
        <title>Extensive microbial diversity within the chicken gut microbiome revealed by metagenomics and culture.</title>
        <authorList>
            <person name="Gilroy R."/>
            <person name="Ravi A."/>
            <person name="Getino M."/>
            <person name="Pursley I."/>
            <person name="Horton D.L."/>
            <person name="Alikhan N.F."/>
            <person name="Baker D."/>
            <person name="Gharbi K."/>
            <person name="Hall N."/>
            <person name="Watson M."/>
            <person name="Adriaenssens E.M."/>
            <person name="Foster-Nyarko E."/>
            <person name="Jarju S."/>
            <person name="Secka A."/>
            <person name="Antonio M."/>
            <person name="Oren A."/>
            <person name="Chaudhuri R.R."/>
            <person name="La Ragione R."/>
            <person name="Hildebrand F."/>
            <person name="Pallen M.J."/>
        </authorList>
    </citation>
    <scope>NUCLEOTIDE SEQUENCE</scope>
    <source>
        <strain evidence="11">ChiW3-316</strain>
    </source>
</reference>
<evidence type="ECO:0000256" key="4">
    <source>
        <dbReference type="ARBA" id="ARBA00022679"/>
    </source>
</evidence>
<dbReference type="PANTHER" id="PTHR43197">
    <property type="entry name" value="UTP--GLUCOSE-1-PHOSPHATE URIDYLYLTRANSFERASE"/>
    <property type="match status" value="1"/>
</dbReference>
<evidence type="ECO:0000259" key="10">
    <source>
        <dbReference type="Pfam" id="PF00483"/>
    </source>
</evidence>
<evidence type="ECO:0000256" key="2">
    <source>
        <dbReference type="ARBA" id="ARBA00012415"/>
    </source>
</evidence>
<dbReference type="GO" id="GO:0003983">
    <property type="term" value="F:UTP:glucose-1-phosphate uridylyltransferase activity"/>
    <property type="evidence" value="ECO:0007669"/>
    <property type="project" value="UniProtKB-EC"/>
</dbReference>
<keyword evidence="5 11" id="KW-0548">Nucleotidyltransferase</keyword>
<accession>A0A9D1M4F8</accession>
<dbReference type="InterPro" id="IPR005835">
    <property type="entry name" value="NTP_transferase_dom"/>
</dbReference>
<dbReference type="InterPro" id="IPR029044">
    <property type="entry name" value="Nucleotide-diphossugar_trans"/>
</dbReference>
<keyword evidence="4" id="KW-0808">Transferase</keyword>
<sequence>MRKPEVCILPVAGLSTRNLPATKALHKGFLTLHSLPIIQYAVNACAEIGIKEVVFIYSDQSCKHLFESYFSPYPWLENHLREKNKLDLLKAVQEVIPAGMKFSFAEQAEPKGNGHAILMAKDVVGDRDFIVMWPDDVYINLHGDGVLKQLLDVYEKEGGMVENIMEFPREQMVRYGALVGAVRDGRVVRAKGLVEKPALENVPSNYASMGPYILPNEIMQILPEVRKGTNGEINLTDAMELAAQRGMKLTGVLCDVLRFDCGTNKDLERSNIKLSLMEDADLRAYTCELLKTMLV</sequence>
<dbReference type="InterPro" id="IPR005771">
    <property type="entry name" value="GalU_uridylyltTrfase_bac/arc"/>
</dbReference>
<reference evidence="11" key="1">
    <citation type="submission" date="2020-10" db="EMBL/GenBank/DDBJ databases">
        <authorList>
            <person name="Gilroy R."/>
        </authorList>
    </citation>
    <scope>NUCLEOTIDE SEQUENCE</scope>
    <source>
        <strain evidence="11">ChiW3-316</strain>
    </source>
</reference>
<comment type="caution">
    <text evidence="11">The sequence shown here is derived from an EMBL/GenBank/DDBJ whole genome shotgun (WGS) entry which is preliminary data.</text>
</comment>
<dbReference type="PANTHER" id="PTHR43197:SF1">
    <property type="entry name" value="UTP--GLUCOSE-1-PHOSPHATE URIDYLYLTRANSFERASE"/>
    <property type="match status" value="1"/>
</dbReference>
<dbReference type="SUPFAM" id="SSF53448">
    <property type="entry name" value="Nucleotide-diphospho-sugar transferases"/>
    <property type="match status" value="1"/>
</dbReference>
<dbReference type="Proteomes" id="UP000824107">
    <property type="component" value="Unassembled WGS sequence"/>
</dbReference>
<gene>
    <name evidence="11" type="ORF">IAD20_04995</name>
</gene>
<evidence type="ECO:0000313" key="11">
    <source>
        <dbReference type="EMBL" id="HIU53417.1"/>
    </source>
</evidence>
<dbReference type="GO" id="GO:0006011">
    <property type="term" value="P:UDP-alpha-D-glucose metabolic process"/>
    <property type="evidence" value="ECO:0007669"/>
    <property type="project" value="InterPro"/>
</dbReference>
<proteinExistence type="inferred from homology"/>
<dbReference type="Pfam" id="PF00483">
    <property type="entry name" value="NTP_transferase"/>
    <property type="match status" value="1"/>
</dbReference>
<comment type="similarity">
    <text evidence="1">Belongs to the UDPGP type 2 family.</text>
</comment>
<dbReference type="EC" id="2.7.7.9" evidence="2"/>